<feature type="compositionally biased region" description="Basic and acidic residues" evidence="3">
    <location>
        <begin position="243"/>
        <end position="255"/>
    </location>
</feature>
<dbReference type="RefSeq" id="WP_174940099.1">
    <property type="nucleotide sequence ID" value="NZ_CABVPY010000012.1"/>
</dbReference>
<evidence type="ECO:0000256" key="1">
    <source>
        <dbReference type="ARBA" id="ARBA00022670"/>
    </source>
</evidence>
<name>A0A6P2H2U3_BURL3</name>
<feature type="compositionally biased region" description="Polar residues" evidence="3">
    <location>
        <begin position="227"/>
        <end position="242"/>
    </location>
</feature>
<dbReference type="PANTHER" id="PTHR43343:SF3">
    <property type="entry name" value="PROTEASE DO-LIKE 8, CHLOROPLASTIC"/>
    <property type="match status" value="1"/>
</dbReference>
<sequence>MRVDTTRYVAALACLFGVTLFGVGLTSSHDAVAAATDASALYDKLSPIVWRVVVVTPNGKKIGSAVVIGDEKVVTNCHVLSDGVAAAIVHGNMSYGARLIEPDAERDLCVLSVEGLHLPGAQVAPLSSLKIGQHVYAIGSPFARENTMSDGLISGFVRDPDRGVTSIQISAPISPGSSGGGLFDERGRLIGITARQISPSQAENINFAIPAEWLADVPERARLQLAQRSRSTNKAEPATTNKASEDPVRPADFHRSTPSGVPVLLSSHASWSKACVARFTPHITVVQPPLHGSIDIREGDYAIGSNSPCAGQMVHGAQVFYIPDTSFKGQETVRYVADSVPGVTRTALIDVR</sequence>
<dbReference type="InterPro" id="IPR001940">
    <property type="entry name" value="Peptidase_S1C"/>
</dbReference>
<dbReference type="GO" id="GO:0006508">
    <property type="term" value="P:proteolysis"/>
    <property type="evidence" value="ECO:0007669"/>
    <property type="project" value="UniProtKB-KW"/>
</dbReference>
<dbReference type="EMBL" id="CABVPY010000012">
    <property type="protein sequence ID" value="VWB54174.1"/>
    <property type="molecule type" value="Genomic_DNA"/>
</dbReference>
<feature type="region of interest" description="Disordered" evidence="3">
    <location>
        <begin position="227"/>
        <end position="255"/>
    </location>
</feature>
<proteinExistence type="predicted"/>
<accession>A0A6P2H2U3</accession>
<organism evidence="4 5">
    <name type="scientific">Burkholderia lata (strain ATCC 17760 / DSM 23089 / LMG 22485 / NCIMB 9086 / R18194 / 383)</name>
    <dbReference type="NCBI Taxonomy" id="482957"/>
    <lineage>
        <taxon>Bacteria</taxon>
        <taxon>Pseudomonadati</taxon>
        <taxon>Pseudomonadota</taxon>
        <taxon>Betaproteobacteria</taxon>
        <taxon>Burkholderiales</taxon>
        <taxon>Burkholderiaceae</taxon>
        <taxon>Burkholderia</taxon>
        <taxon>Burkholderia cepacia complex</taxon>
    </lineage>
</organism>
<protein>
    <submittedName>
        <fullName evidence="4">Peptidase S1 and S6, chymotrypsin/Hap</fullName>
    </submittedName>
</protein>
<dbReference type="InterPro" id="IPR051201">
    <property type="entry name" value="Chloro_Bact_Ser_Proteases"/>
</dbReference>
<dbReference type="SUPFAM" id="SSF50494">
    <property type="entry name" value="Trypsin-like serine proteases"/>
    <property type="match status" value="1"/>
</dbReference>
<evidence type="ECO:0000256" key="2">
    <source>
        <dbReference type="ARBA" id="ARBA00022801"/>
    </source>
</evidence>
<gene>
    <name evidence="4" type="ORF">BLA6863_02487</name>
</gene>
<dbReference type="Gene3D" id="2.40.10.120">
    <property type="match status" value="1"/>
</dbReference>
<dbReference type="PANTHER" id="PTHR43343">
    <property type="entry name" value="PEPTIDASE S12"/>
    <property type="match status" value="1"/>
</dbReference>
<dbReference type="GO" id="GO:0004252">
    <property type="term" value="F:serine-type endopeptidase activity"/>
    <property type="evidence" value="ECO:0007669"/>
    <property type="project" value="InterPro"/>
</dbReference>
<dbReference type="InterPro" id="IPR009003">
    <property type="entry name" value="Peptidase_S1_PA"/>
</dbReference>
<dbReference type="AlphaFoldDB" id="A0A6P2H2U3"/>
<evidence type="ECO:0000256" key="3">
    <source>
        <dbReference type="SAM" id="MobiDB-lite"/>
    </source>
</evidence>
<evidence type="ECO:0000313" key="4">
    <source>
        <dbReference type="EMBL" id="VWB54174.1"/>
    </source>
</evidence>
<keyword evidence="1" id="KW-0645">Protease</keyword>
<dbReference type="PRINTS" id="PR00834">
    <property type="entry name" value="PROTEASES2C"/>
</dbReference>
<reference evidence="4 5" key="1">
    <citation type="submission" date="2019-09" db="EMBL/GenBank/DDBJ databases">
        <authorList>
            <person name="Depoorter E."/>
        </authorList>
    </citation>
    <scope>NUCLEOTIDE SEQUENCE [LARGE SCALE GENOMIC DNA]</scope>
    <source>
        <strain evidence="4">LMG 6863</strain>
    </source>
</reference>
<keyword evidence="2" id="KW-0378">Hydrolase</keyword>
<dbReference type="Proteomes" id="UP000494170">
    <property type="component" value="Unassembled WGS sequence"/>
</dbReference>
<dbReference type="Pfam" id="PF13365">
    <property type="entry name" value="Trypsin_2"/>
    <property type="match status" value="1"/>
</dbReference>
<evidence type="ECO:0000313" key="5">
    <source>
        <dbReference type="Proteomes" id="UP000494170"/>
    </source>
</evidence>